<reference evidence="2" key="1">
    <citation type="submission" date="2018-01" db="EMBL/GenBank/DDBJ databases">
        <title>Draft Genome Sequence of the Radioresistant Bacterium Deinococcus aerius TR0125, Isolated from the Higher Atmosphere above Japan.</title>
        <authorList>
            <person name="Satoh K."/>
            <person name="Arai H."/>
            <person name="Sanzen T."/>
            <person name="Kawaguchi Y."/>
            <person name="Hayashi H."/>
            <person name="Yokobori S."/>
            <person name="Yamagishi A."/>
            <person name="Oono Y."/>
            <person name="Narumi I."/>
        </authorList>
    </citation>
    <scope>NUCLEOTIDE SEQUENCE [LARGE SCALE GENOMIC DNA]</scope>
    <source>
        <strain evidence="2">TR0125</strain>
    </source>
</reference>
<proteinExistence type="predicted"/>
<dbReference type="EMBL" id="BFAG01000007">
    <property type="protein sequence ID" value="GBF06017.1"/>
    <property type="molecule type" value="Genomic_DNA"/>
</dbReference>
<sequence>MNDIEGQFEAGQFGAVVTALAGNASTAREHALLGMSLLYCGRLEEAELALTKASLLGEPEGQVELGNALRLLGRFDEAATHLQAIAPNLTGELQLRCLRWWGVAEFQAGQTQEGLRRVERAWHGYVAMGNEESTARITVSLAQMHMALGNHRRARLLLSEAVEILPVLPDPAPRLSALKALLELQVAQGEFAQARETLQSAKQTLAQADSPRLRVLLLGAEAELLRLSGDYSGYLSLLEDLRLRAEGLQDHNLRVWAISRLAEHQSLTGQHSRALYTLLGFERPPAEWPAELWATSGVLARRRGDPGGAATDLERAAQMLREAGNIPELVRVQLHQAAATLQLRQEEVTAALLKEALTNMLRLRQLSEFRPDLEELRELLHYAVLEPEIAPYMEPLLDNLANLAGAPRLPEDGVVSVQVTTLGRTSVRQDGQEIKFTYAGTVPLLVYIALRPGRTRAEMQLDLFPEKDAKSGAAYMRQCLKELRDRLGPQIVRFKGPHQAPRYSLGRDVHVDLDLLHLREALSGGEVARALALYRGPFLPELEESEWAAQLRDEALLSLTFELRRQIDRYQAAGDCRRVVLLANQYLRIIPYEPEVLEVRLRAAETFAAPQELARYTADLRRMFN</sequence>
<evidence type="ECO:0000313" key="1">
    <source>
        <dbReference type="EMBL" id="GBF06017.1"/>
    </source>
</evidence>
<dbReference type="Gene3D" id="1.25.40.10">
    <property type="entry name" value="Tetratricopeptide repeat domain"/>
    <property type="match status" value="2"/>
</dbReference>
<comment type="caution">
    <text evidence="1">The sequence shown here is derived from an EMBL/GenBank/DDBJ whole genome shotgun (WGS) entry which is preliminary data.</text>
</comment>
<dbReference type="RefSeq" id="WP_103129431.1">
    <property type="nucleotide sequence ID" value="NZ_BFAG01000007.1"/>
</dbReference>
<accession>A0A2I9DTP2</accession>
<dbReference type="SUPFAM" id="SSF48452">
    <property type="entry name" value="TPR-like"/>
    <property type="match status" value="1"/>
</dbReference>
<dbReference type="Gene3D" id="1.10.10.10">
    <property type="entry name" value="Winged helix-like DNA-binding domain superfamily/Winged helix DNA-binding domain"/>
    <property type="match status" value="1"/>
</dbReference>
<dbReference type="InterPro" id="IPR036388">
    <property type="entry name" value="WH-like_DNA-bd_sf"/>
</dbReference>
<dbReference type="InterPro" id="IPR051677">
    <property type="entry name" value="AfsR-DnrI-RedD_regulator"/>
</dbReference>
<evidence type="ECO:0000313" key="2">
    <source>
        <dbReference type="Proteomes" id="UP000236569"/>
    </source>
</evidence>
<protein>
    <submittedName>
        <fullName evidence="1">SARP family transcriptional regulator</fullName>
    </submittedName>
</protein>
<name>A0A2I9DTP2_9DEIO</name>
<dbReference type="OrthoDB" id="51888at2"/>
<dbReference type="AlphaFoldDB" id="A0A2I9DTP2"/>
<dbReference type="PANTHER" id="PTHR35807">
    <property type="entry name" value="TRANSCRIPTIONAL REGULATOR REDD-RELATED"/>
    <property type="match status" value="1"/>
</dbReference>
<keyword evidence="2" id="KW-1185">Reference proteome</keyword>
<gene>
    <name evidence="1" type="ORF">DAERI_070015</name>
</gene>
<dbReference type="Proteomes" id="UP000236569">
    <property type="component" value="Unassembled WGS sequence"/>
</dbReference>
<organism evidence="1 2">
    <name type="scientific">Deinococcus aerius</name>
    <dbReference type="NCBI Taxonomy" id="200253"/>
    <lineage>
        <taxon>Bacteria</taxon>
        <taxon>Thermotogati</taxon>
        <taxon>Deinococcota</taxon>
        <taxon>Deinococci</taxon>
        <taxon>Deinococcales</taxon>
        <taxon>Deinococcaceae</taxon>
        <taxon>Deinococcus</taxon>
    </lineage>
</organism>
<dbReference type="InterPro" id="IPR011990">
    <property type="entry name" value="TPR-like_helical_dom_sf"/>
</dbReference>